<evidence type="ECO:0000259" key="5">
    <source>
        <dbReference type="SMART" id="SM00646"/>
    </source>
</evidence>
<feature type="region of interest" description="Disordered" evidence="4">
    <location>
        <begin position="258"/>
        <end position="302"/>
    </location>
</feature>
<comment type="catalytic activity">
    <reaction evidence="1">
        <text>Hydrolyzes the link between N-acetylmuramoyl residues and L-amino acid residues in certain cell-wall glycopeptides.</text>
        <dbReference type="EC" id="3.5.1.28"/>
    </reaction>
</comment>
<sequence>MALPWALAATLLTPRASAQSSGDLRTVIIDPGHGGKDPGTRGKSITEKEVVLKVGLLLGDLIRQEFPDVNVLFTRDSDVFIPLIERTERAIAAKADLFISIHCNSAPNTAVTGIETYVMGLHKTESNLEVAQRENAVIAYEDDYTTKYEGYDPKSPESFIIFSLIQNVFLDQSLEFATLLQDDFARRLKRNNRGVRQAGFLVLHKSSMPSVLIELGFLSNPTEEAFLASSQGQEYLASAIFRAFKLYKQARDTRSIATPSLSADTAGTPSKPAPQKTAADSGSKGKAPKTPQRPKTTPPPAPTLAYRVQIATVNHAIEPNHPLRREFSTLIEEVDGSVIRYYSAEYTSIPEAQQALNALPTKHKGAFIVVYEGGKRKGPLKK</sequence>
<dbReference type="SUPFAM" id="SSF53187">
    <property type="entry name" value="Zn-dependent exopeptidases"/>
    <property type="match status" value="1"/>
</dbReference>
<proteinExistence type="predicted"/>
<dbReference type="STRING" id="1702214.AL399_05050"/>
<keyword evidence="7" id="KW-1185">Reference proteome</keyword>
<dbReference type="Pfam" id="PF01520">
    <property type="entry name" value="Amidase_3"/>
    <property type="match status" value="1"/>
</dbReference>
<dbReference type="InterPro" id="IPR050695">
    <property type="entry name" value="N-acetylmuramoyl_amidase_3"/>
</dbReference>
<evidence type="ECO:0000256" key="4">
    <source>
        <dbReference type="SAM" id="MobiDB-lite"/>
    </source>
</evidence>
<dbReference type="FunFam" id="3.40.630.40:FF:000005">
    <property type="entry name" value="N-acetylmuramoyl-L-alanine amidase (AmiA)"/>
    <property type="match status" value="1"/>
</dbReference>
<evidence type="ECO:0000256" key="3">
    <source>
        <dbReference type="ARBA" id="ARBA00022801"/>
    </source>
</evidence>
<dbReference type="EC" id="3.5.1.28" evidence="2"/>
<evidence type="ECO:0000313" key="6">
    <source>
        <dbReference type="EMBL" id="KQM08874.1"/>
    </source>
</evidence>
<feature type="domain" description="MurNAc-LAA" evidence="5">
    <location>
        <begin position="87"/>
        <end position="245"/>
    </location>
</feature>
<evidence type="ECO:0000256" key="2">
    <source>
        <dbReference type="ARBA" id="ARBA00011901"/>
    </source>
</evidence>
<dbReference type="PATRIC" id="fig|1702214.3.peg.2024"/>
<dbReference type="InterPro" id="IPR002508">
    <property type="entry name" value="MurNAc-LAA_cat"/>
</dbReference>
<reference evidence="6" key="1">
    <citation type="submission" date="2015-08" db="EMBL/GenBank/DDBJ databases">
        <title>Candidatus Bacteriodes Periocalifornicus.</title>
        <authorList>
            <person name="McLean J.S."/>
            <person name="Kelley S."/>
        </authorList>
    </citation>
    <scope>NUCLEOTIDE SEQUENCE [LARGE SCALE GENOMIC DNA]</scope>
    <source>
        <strain evidence="6">12B</strain>
    </source>
</reference>
<dbReference type="GO" id="GO:0009253">
    <property type="term" value="P:peptidoglycan catabolic process"/>
    <property type="evidence" value="ECO:0007669"/>
    <property type="project" value="InterPro"/>
</dbReference>
<dbReference type="PANTHER" id="PTHR30404">
    <property type="entry name" value="N-ACETYLMURAMOYL-L-ALANINE AMIDASE"/>
    <property type="match status" value="1"/>
</dbReference>
<accession>A0A0Q4B8E0</accession>
<evidence type="ECO:0000313" key="7">
    <source>
        <dbReference type="Proteomes" id="UP000054172"/>
    </source>
</evidence>
<dbReference type="GO" id="GO:0008745">
    <property type="term" value="F:N-acetylmuramoyl-L-alanine amidase activity"/>
    <property type="evidence" value="ECO:0007669"/>
    <property type="project" value="UniProtKB-EC"/>
</dbReference>
<dbReference type="Proteomes" id="UP000054172">
    <property type="component" value="Unassembled WGS sequence"/>
</dbReference>
<dbReference type="PANTHER" id="PTHR30404:SF0">
    <property type="entry name" value="N-ACETYLMURAMOYL-L-ALANINE AMIDASE AMIC"/>
    <property type="match status" value="1"/>
</dbReference>
<comment type="caution">
    <text evidence="6">The sequence shown here is derived from an EMBL/GenBank/DDBJ whole genome shotgun (WGS) entry which is preliminary data.</text>
</comment>
<gene>
    <name evidence="6" type="ORF">AL399_05050</name>
</gene>
<keyword evidence="3" id="KW-0378">Hydrolase</keyword>
<organism evidence="6 7">
    <name type="scientific">Candidatus [Bacteroides] periocalifornicus</name>
    <dbReference type="NCBI Taxonomy" id="1702214"/>
    <lineage>
        <taxon>Bacteria</taxon>
        <taxon>Pseudomonadati</taxon>
        <taxon>Bacteroidota</taxon>
    </lineage>
</organism>
<feature type="compositionally biased region" description="Polar residues" evidence="4">
    <location>
        <begin position="258"/>
        <end position="268"/>
    </location>
</feature>
<dbReference type="CDD" id="cd02696">
    <property type="entry name" value="MurNAc-LAA"/>
    <property type="match status" value="1"/>
</dbReference>
<dbReference type="EMBL" id="LIIK01000019">
    <property type="protein sequence ID" value="KQM08874.1"/>
    <property type="molecule type" value="Genomic_DNA"/>
</dbReference>
<dbReference type="GO" id="GO:0030288">
    <property type="term" value="C:outer membrane-bounded periplasmic space"/>
    <property type="evidence" value="ECO:0007669"/>
    <property type="project" value="TreeGrafter"/>
</dbReference>
<name>A0A0Q4B8E0_9BACT</name>
<dbReference type="AlphaFoldDB" id="A0A0Q4B8E0"/>
<evidence type="ECO:0000256" key="1">
    <source>
        <dbReference type="ARBA" id="ARBA00001561"/>
    </source>
</evidence>
<dbReference type="Gene3D" id="3.40.630.40">
    <property type="entry name" value="Zn-dependent exopeptidases"/>
    <property type="match status" value="1"/>
</dbReference>
<dbReference type="SMART" id="SM00646">
    <property type="entry name" value="Ami_3"/>
    <property type="match status" value="1"/>
</dbReference>
<protein>
    <recommendedName>
        <fullName evidence="2">N-acetylmuramoyl-L-alanine amidase</fullName>
        <ecNumber evidence="2">3.5.1.28</ecNumber>
    </recommendedName>
</protein>